<evidence type="ECO:0000256" key="7">
    <source>
        <dbReference type="ARBA" id="ARBA00023015"/>
    </source>
</evidence>
<keyword evidence="14" id="KW-1185">Reference proteome</keyword>
<feature type="compositionally biased region" description="Polar residues" evidence="11">
    <location>
        <begin position="220"/>
        <end position="230"/>
    </location>
</feature>
<dbReference type="PANTHER" id="PTHR31169:SF8">
    <property type="entry name" value="ZINC-FINGER DOMAIN OF MONOAMINE-OXIDASE A REPRESSOR R1 PROTEIN"/>
    <property type="match status" value="1"/>
</dbReference>
<evidence type="ECO:0000313" key="14">
    <source>
        <dbReference type="Proteomes" id="UP001293254"/>
    </source>
</evidence>
<keyword evidence="7" id="KW-0805">Transcription regulation</keyword>
<reference evidence="13" key="1">
    <citation type="submission" date="2020-06" db="EMBL/GenBank/DDBJ databases">
        <authorList>
            <person name="Li T."/>
            <person name="Hu X."/>
            <person name="Zhang T."/>
            <person name="Song X."/>
            <person name="Zhang H."/>
            <person name="Dai N."/>
            <person name="Sheng W."/>
            <person name="Hou X."/>
            <person name="Wei L."/>
        </authorList>
    </citation>
    <scope>NUCLEOTIDE SEQUENCE</scope>
    <source>
        <strain evidence="13">3651</strain>
        <tissue evidence="13">Leaf</tissue>
    </source>
</reference>
<dbReference type="PANTHER" id="PTHR31169">
    <property type="entry name" value="OS05G0300700 PROTEIN"/>
    <property type="match status" value="1"/>
</dbReference>
<evidence type="ECO:0000256" key="2">
    <source>
        <dbReference type="ARBA" id="ARBA00004496"/>
    </source>
</evidence>
<evidence type="ECO:0000259" key="12">
    <source>
        <dbReference type="PROSITE" id="PS50827"/>
    </source>
</evidence>
<proteinExistence type="predicted"/>
<dbReference type="GO" id="GO:0005737">
    <property type="term" value="C:cytoplasm"/>
    <property type="evidence" value="ECO:0007669"/>
    <property type="project" value="UniProtKB-SubCell"/>
</dbReference>
<gene>
    <name evidence="13" type="ORF">Salat_1437900</name>
</gene>
<dbReference type="Pfam" id="PF10497">
    <property type="entry name" value="zf-4CXXC_R1"/>
    <property type="match status" value="1"/>
</dbReference>
<keyword evidence="13" id="KW-0132">Cell division</keyword>
<comment type="caution">
    <text evidence="13">The sequence shown here is derived from an EMBL/GenBank/DDBJ whole genome shotgun (WGS) entry which is preliminary data.</text>
</comment>
<dbReference type="AlphaFoldDB" id="A0AAE2CLL9"/>
<evidence type="ECO:0000256" key="4">
    <source>
        <dbReference type="ARBA" id="ARBA00022499"/>
    </source>
</evidence>
<feature type="compositionally biased region" description="Polar residues" evidence="11">
    <location>
        <begin position="330"/>
        <end position="339"/>
    </location>
</feature>
<dbReference type="SMART" id="SM00571">
    <property type="entry name" value="DDT"/>
    <property type="match status" value="1"/>
</dbReference>
<feature type="compositionally biased region" description="Basic and acidic residues" evidence="11">
    <location>
        <begin position="20"/>
        <end position="29"/>
    </location>
</feature>
<feature type="compositionally biased region" description="Basic and acidic residues" evidence="11">
    <location>
        <begin position="202"/>
        <end position="217"/>
    </location>
</feature>
<evidence type="ECO:0000256" key="3">
    <source>
        <dbReference type="ARBA" id="ARBA00022490"/>
    </source>
</evidence>
<organism evidence="13 14">
    <name type="scientific">Sesamum alatum</name>
    <dbReference type="NCBI Taxonomy" id="300844"/>
    <lineage>
        <taxon>Eukaryota</taxon>
        <taxon>Viridiplantae</taxon>
        <taxon>Streptophyta</taxon>
        <taxon>Embryophyta</taxon>
        <taxon>Tracheophyta</taxon>
        <taxon>Spermatophyta</taxon>
        <taxon>Magnoliopsida</taxon>
        <taxon>eudicotyledons</taxon>
        <taxon>Gunneridae</taxon>
        <taxon>Pentapetalae</taxon>
        <taxon>asterids</taxon>
        <taxon>lamiids</taxon>
        <taxon>Lamiales</taxon>
        <taxon>Pedaliaceae</taxon>
        <taxon>Sesamum</taxon>
    </lineage>
</organism>
<protein>
    <submittedName>
        <fullName evidence="13">Cell division cycle-associated 7-like protein</fullName>
    </submittedName>
</protein>
<keyword evidence="8" id="KW-0804">Transcription</keyword>
<feature type="region of interest" description="Disordered" evidence="11">
    <location>
        <begin position="1"/>
        <end position="48"/>
    </location>
</feature>
<evidence type="ECO:0000256" key="9">
    <source>
        <dbReference type="ARBA" id="ARBA00023242"/>
    </source>
</evidence>
<reference evidence="13" key="2">
    <citation type="journal article" date="2024" name="Plant">
        <title>Genomic evolution and insights into agronomic trait innovations of Sesamum species.</title>
        <authorList>
            <person name="Miao H."/>
            <person name="Wang L."/>
            <person name="Qu L."/>
            <person name="Liu H."/>
            <person name="Sun Y."/>
            <person name="Le M."/>
            <person name="Wang Q."/>
            <person name="Wei S."/>
            <person name="Zheng Y."/>
            <person name="Lin W."/>
            <person name="Duan Y."/>
            <person name="Cao H."/>
            <person name="Xiong S."/>
            <person name="Wang X."/>
            <person name="Wei L."/>
            <person name="Li C."/>
            <person name="Ma Q."/>
            <person name="Ju M."/>
            <person name="Zhao R."/>
            <person name="Li G."/>
            <person name="Mu C."/>
            <person name="Tian Q."/>
            <person name="Mei H."/>
            <person name="Zhang T."/>
            <person name="Gao T."/>
            <person name="Zhang H."/>
        </authorList>
    </citation>
    <scope>NUCLEOTIDE SEQUENCE</scope>
    <source>
        <strain evidence="13">3651</strain>
    </source>
</reference>
<keyword evidence="5" id="KW-0597">Phosphoprotein</keyword>
<keyword evidence="6" id="KW-0832">Ubl conjugation</keyword>
<feature type="compositionally biased region" description="Basic and acidic residues" evidence="11">
    <location>
        <begin position="290"/>
        <end position="319"/>
    </location>
</feature>
<dbReference type="PROSITE" id="PS50827">
    <property type="entry name" value="DDT"/>
    <property type="match status" value="1"/>
</dbReference>
<dbReference type="GO" id="GO:0051301">
    <property type="term" value="P:cell division"/>
    <property type="evidence" value="ECO:0007669"/>
    <property type="project" value="UniProtKB-KW"/>
</dbReference>
<feature type="compositionally biased region" description="Basic and acidic residues" evidence="11">
    <location>
        <begin position="231"/>
        <end position="249"/>
    </location>
</feature>
<name>A0AAE2CLL9_9LAMI</name>
<keyword evidence="10" id="KW-0175">Coiled coil</keyword>
<feature type="compositionally biased region" description="Polar residues" evidence="11">
    <location>
        <begin position="1"/>
        <end position="12"/>
    </location>
</feature>
<dbReference type="InterPro" id="IPR018501">
    <property type="entry name" value="DDT_dom"/>
</dbReference>
<keyword evidence="13" id="KW-0131">Cell cycle</keyword>
<evidence type="ECO:0000256" key="10">
    <source>
        <dbReference type="SAM" id="Coils"/>
    </source>
</evidence>
<feature type="compositionally biased region" description="Basic and acidic residues" evidence="11">
    <location>
        <begin position="271"/>
        <end position="283"/>
    </location>
</feature>
<accession>A0AAE2CLL9</accession>
<evidence type="ECO:0000256" key="5">
    <source>
        <dbReference type="ARBA" id="ARBA00022553"/>
    </source>
</evidence>
<dbReference type="InterPro" id="IPR018866">
    <property type="entry name" value="Znf-4CXXC_R1"/>
</dbReference>
<dbReference type="EMBL" id="JACGWO010000005">
    <property type="protein sequence ID" value="KAK4426692.1"/>
    <property type="molecule type" value="Genomic_DNA"/>
</dbReference>
<evidence type="ECO:0000256" key="6">
    <source>
        <dbReference type="ARBA" id="ARBA00022843"/>
    </source>
</evidence>
<feature type="domain" description="DDT" evidence="12">
    <location>
        <begin position="408"/>
        <end position="473"/>
    </location>
</feature>
<evidence type="ECO:0000256" key="8">
    <source>
        <dbReference type="ARBA" id="ARBA00023163"/>
    </source>
</evidence>
<keyword evidence="3" id="KW-0963">Cytoplasm</keyword>
<sequence>MAVDSGSVSKQSVSRKKERLKSPEKESKSQETVLPSSPAKRNKSPGIRVVGGRIYDSVNGKTCHQCRQKTRDFAAPCKNQRNNKPCPIMYCHKCLLNRYGEQAEEVAALGEWSCPRCRGICNCSICMKKRGHQPTGMLINMAKATGFSSVSELLLKGAERLNHENVVADVVASLKKEVVPSPRKRGKENSFDGKVDANLPKPVDKKPKKVKEVHDDCVNDNASLKIVTQSPDKRKLKQEGLEAKHDGNKKLGPKGTASCGSERKSKKMKRGRPEEMTNNKNEAETLTEISVHDDQKKPKKIKKDELENNDMKKNDDTLTRRTSPRKSKVSNKVPNQGATLNIGVNPEENMNNRIKKNPVEPLENNERKEDINANDKIVLEQQHAEFHADVPLPVGTELDMVAGINVHAEDVGNVLQFLEFCAVFGKILEVKKGQPECVLRDLLHGRTGRRGKFSLTVQFHIHLLSILQTEQGEDALKVQGLDSLEKAADYETLEASEKLRLLNLLCDEVLGTEKVRNWMDGQNAKLAEMVKEAKQKVLAAKDKEKSLKQKMKDNIAKAIIARHGAPLSISEHEAIVSRIKRETAQAHARVLESKGILLKNNRTSDAVRVEPIFMGRGGHAYWRLSCSGKSEVLHQDAGNGDTLTLDEKWFAIDDQGKEAIEKHVSSLRGKRLRAPSVVDNSVLT</sequence>
<keyword evidence="9" id="KW-0539">Nucleus</keyword>
<evidence type="ECO:0000313" key="13">
    <source>
        <dbReference type="EMBL" id="KAK4426692.1"/>
    </source>
</evidence>
<keyword evidence="4" id="KW-1017">Isopeptide bond</keyword>
<evidence type="ECO:0000256" key="11">
    <source>
        <dbReference type="SAM" id="MobiDB-lite"/>
    </source>
</evidence>
<feature type="region of interest" description="Disordered" evidence="11">
    <location>
        <begin position="180"/>
        <end position="365"/>
    </location>
</feature>
<comment type="subcellular location">
    <subcellularLocation>
        <location evidence="2">Cytoplasm</location>
    </subcellularLocation>
    <subcellularLocation>
        <location evidence="1">Nucleus</location>
    </subcellularLocation>
</comment>
<dbReference type="Proteomes" id="UP001293254">
    <property type="component" value="Unassembled WGS sequence"/>
</dbReference>
<evidence type="ECO:0000256" key="1">
    <source>
        <dbReference type="ARBA" id="ARBA00004123"/>
    </source>
</evidence>
<dbReference type="GO" id="GO:0005634">
    <property type="term" value="C:nucleus"/>
    <property type="evidence" value="ECO:0007669"/>
    <property type="project" value="UniProtKB-SubCell"/>
</dbReference>
<dbReference type="GO" id="GO:0006355">
    <property type="term" value="P:regulation of DNA-templated transcription"/>
    <property type="evidence" value="ECO:0007669"/>
    <property type="project" value="InterPro"/>
</dbReference>
<dbReference type="InterPro" id="IPR040221">
    <property type="entry name" value="CDCA7/CDA7L"/>
</dbReference>
<feature type="coiled-coil region" evidence="10">
    <location>
        <begin position="523"/>
        <end position="550"/>
    </location>
</feature>